<comment type="caution">
    <text evidence="1">The sequence shown here is derived from an EMBL/GenBank/DDBJ whole genome shotgun (WGS) entry which is preliminary data.</text>
</comment>
<accession>A0A0F9TRD4</accession>
<dbReference type="EMBL" id="LAZR01000182">
    <property type="protein sequence ID" value="KKN83620.1"/>
    <property type="molecule type" value="Genomic_DNA"/>
</dbReference>
<dbReference type="AlphaFoldDB" id="A0A0F9TRD4"/>
<dbReference type="Pfam" id="PF05974">
    <property type="entry name" value="DUF892"/>
    <property type="match status" value="1"/>
</dbReference>
<sequence length="165" mass="17842">MALADLKDIYLDQLQDVHSADTQAAKVTRELADAAHDNDLKKALQAGVDGIQEGLKTLTEILSGHGTKPGEEFCKGMEGLVKEARAHGIKEDITDPDARDAMIISQYQRMAHYAIAGYGCLAAFAKRLDLREDADKLQKCLDATYHGDKTMTKLAEGGINKAALG</sequence>
<dbReference type="InterPro" id="IPR010287">
    <property type="entry name" value="DUF892_YciF-like"/>
</dbReference>
<protein>
    <submittedName>
        <fullName evidence="1">Uncharacterized protein</fullName>
    </submittedName>
</protein>
<dbReference type="PANTHER" id="PTHR30565:SF9">
    <property type="entry name" value="PROTEIN YCIF"/>
    <property type="match status" value="1"/>
</dbReference>
<organism evidence="1">
    <name type="scientific">marine sediment metagenome</name>
    <dbReference type="NCBI Taxonomy" id="412755"/>
    <lineage>
        <taxon>unclassified sequences</taxon>
        <taxon>metagenomes</taxon>
        <taxon>ecological metagenomes</taxon>
    </lineage>
</organism>
<dbReference type="Gene3D" id="1.20.1260.10">
    <property type="match status" value="1"/>
</dbReference>
<gene>
    <name evidence="1" type="ORF">LCGC14_0296820</name>
</gene>
<dbReference type="PANTHER" id="PTHR30565">
    <property type="entry name" value="PROTEIN YCIF"/>
    <property type="match status" value="1"/>
</dbReference>
<evidence type="ECO:0000313" key="1">
    <source>
        <dbReference type="EMBL" id="KKN83620.1"/>
    </source>
</evidence>
<name>A0A0F9TRD4_9ZZZZ</name>
<reference evidence="1" key="1">
    <citation type="journal article" date="2015" name="Nature">
        <title>Complex archaea that bridge the gap between prokaryotes and eukaryotes.</title>
        <authorList>
            <person name="Spang A."/>
            <person name="Saw J.H."/>
            <person name="Jorgensen S.L."/>
            <person name="Zaremba-Niedzwiedzka K."/>
            <person name="Martijn J."/>
            <person name="Lind A.E."/>
            <person name="van Eijk R."/>
            <person name="Schleper C."/>
            <person name="Guy L."/>
            <person name="Ettema T.J."/>
        </authorList>
    </citation>
    <scope>NUCLEOTIDE SEQUENCE</scope>
</reference>
<dbReference type="InterPro" id="IPR047114">
    <property type="entry name" value="YciF"/>
</dbReference>
<dbReference type="InterPro" id="IPR009078">
    <property type="entry name" value="Ferritin-like_SF"/>
</dbReference>
<proteinExistence type="predicted"/>
<dbReference type="InterPro" id="IPR012347">
    <property type="entry name" value="Ferritin-like"/>
</dbReference>
<dbReference type="SUPFAM" id="SSF47240">
    <property type="entry name" value="Ferritin-like"/>
    <property type="match status" value="1"/>
</dbReference>